<feature type="binding site" evidence="6">
    <location>
        <position position="97"/>
    </location>
    <ligand>
        <name>substrate</name>
    </ligand>
</feature>
<evidence type="ECO:0000256" key="3">
    <source>
        <dbReference type="ARBA" id="ARBA00022490"/>
    </source>
</evidence>
<keyword evidence="5 6" id="KW-0119">Carbohydrate metabolism</keyword>
<dbReference type="SUPFAM" id="SSF102546">
    <property type="entry name" value="RbsD-like"/>
    <property type="match status" value="1"/>
</dbReference>
<dbReference type="HAMAP" id="MF_01661">
    <property type="entry name" value="D_rib_pyranase"/>
    <property type="match status" value="1"/>
</dbReference>
<evidence type="ECO:0000256" key="1">
    <source>
        <dbReference type="ARBA" id="ARBA00000223"/>
    </source>
</evidence>
<feature type="binding site" evidence="6">
    <location>
        <position position="28"/>
    </location>
    <ligand>
        <name>substrate</name>
    </ligand>
</feature>
<dbReference type="PANTHER" id="PTHR37831:SF1">
    <property type="entry name" value="D-RIBOSE PYRANASE"/>
    <property type="match status" value="1"/>
</dbReference>
<dbReference type="GO" id="GO:0019303">
    <property type="term" value="P:D-ribose catabolic process"/>
    <property type="evidence" value="ECO:0007669"/>
    <property type="project" value="UniProtKB-UniRule"/>
</dbReference>
<comment type="similarity">
    <text evidence="6">Belongs to the RbsD / FucU family. RbsD subfamily.</text>
</comment>
<dbReference type="InterPro" id="IPR023750">
    <property type="entry name" value="RbsD-like_sf"/>
</dbReference>
<dbReference type="EMBL" id="VDFC01000047">
    <property type="protein sequence ID" value="KAA0930328.1"/>
    <property type="molecule type" value="Genomic_DNA"/>
</dbReference>
<comment type="catalytic activity">
    <reaction evidence="1 6">
        <text>beta-D-ribopyranose = beta-D-ribofuranose</text>
        <dbReference type="Rhea" id="RHEA:25432"/>
        <dbReference type="ChEBI" id="CHEBI:27476"/>
        <dbReference type="ChEBI" id="CHEBI:47002"/>
        <dbReference type="EC" id="5.4.99.62"/>
    </reaction>
</comment>
<comment type="subunit">
    <text evidence="6">Homodecamer.</text>
</comment>
<dbReference type="GO" id="GO:0048029">
    <property type="term" value="F:monosaccharide binding"/>
    <property type="evidence" value="ECO:0007669"/>
    <property type="project" value="InterPro"/>
</dbReference>
<accession>A0A5B0AK99</accession>
<dbReference type="OrthoDB" id="9805009at2"/>
<dbReference type="InterPro" id="IPR007721">
    <property type="entry name" value="RbsD_FucU"/>
</dbReference>
<dbReference type="RefSeq" id="WP_149514013.1">
    <property type="nucleotide sequence ID" value="NZ_VDFC01000047.1"/>
</dbReference>
<dbReference type="Proteomes" id="UP000324965">
    <property type="component" value="Unassembled WGS sequence"/>
</dbReference>
<gene>
    <name evidence="6 7" type="primary">rbsD</name>
    <name evidence="7" type="ORF">FGF04_27340</name>
</gene>
<dbReference type="GO" id="GO:0062193">
    <property type="term" value="F:D-ribose pyranase activity"/>
    <property type="evidence" value="ECO:0007669"/>
    <property type="project" value="UniProtKB-EC"/>
</dbReference>
<dbReference type="InterPro" id="IPR023064">
    <property type="entry name" value="D-ribose_pyranase"/>
</dbReference>
<evidence type="ECO:0000256" key="5">
    <source>
        <dbReference type="ARBA" id="ARBA00023277"/>
    </source>
</evidence>
<dbReference type="Pfam" id="PF05025">
    <property type="entry name" value="RbsD_FucU"/>
    <property type="match status" value="1"/>
</dbReference>
<evidence type="ECO:0000256" key="6">
    <source>
        <dbReference type="HAMAP-Rule" id="MF_01661"/>
    </source>
</evidence>
<dbReference type="GO" id="GO:0005829">
    <property type="term" value="C:cytosol"/>
    <property type="evidence" value="ECO:0007669"/>
    <property type="project" value="TreeGrafter"/>
</dbReference>
<dbReference type="GO" id="GO:0016872">
    <property type="term" value="F:intramolecular lyase activity"/>
    <property type="evidence" value="ECO:0007669"/>
    <property type="project" value="UniProtKB-UniRule"/>
</dbReference>
<proteinExistence type="inferred from homology"/>
<sequence>MKRSGILNRHLAGAVAELGHGDGVLVCDAGMPIPAGPRVVDLAFRAGVPSFEEVLAGLLDELVVEGATAAQEVRTANPAAAALLAGHFGATLAHVSHEELKSLSAGARLIVRTGEARPYANVLLRCGVFF</sequence>
<dbReference type="PANTHER" id="PTHR37831">
    <property type="entry name" value="D-RIBOSE PYRANASE"/>
    <property type="match status" value="1"/>
</dbReference>
<feature type="active site" description="Proton donor" evidence="6">
    <location>
        <position position="20"/>
    </location>
</feature>
<evidence type="ECO:0000313" key="8">
    <source>
        <dbReference type="Proteomes" id="UP000324965"/>
    </source>
</evidence>
<name>A0A5B0AK99_9ACTN</name>
<dbReference type="Gene3D" id="3.40.1650.10">
    <property type="entry name" value="RbsD-like domain"/>
    <property type="match status" value="1"/>
</dbReference>
<reference evidence="7 8" key="1">
    <citation type="submission" date="2019-05" db="EMBL/GenBank/DDBJ databases">
        <authorList>
            <person name="Hariharan J."/>
            <person name="Choudoir M.J."/>
            <person name="Diebold P."/>
            <person name="Panke-Buisse K."/>
            <person name="Buckley D.H."/>
        </authorList>
    </citation>
    <scope>NUCLEOTIDE SEQUENCE [LARGE SCALE GENOMIC DNA]</scope>
    <source>
        <strain evidence="7 8">SUN51</strain>
    </source>
</reference>
<evidence type="ECO:0000256" key="4">
    <source>
        <dbReference type="ARBA" id="ARBA00023235"/>
    </source>
</evidence>
<comment type="caution">
    <text evidence="7">The sequence shown here is derived from an EMBL/GenBank/DDBJ whole genome shotgun (WGS) entry which is preliminary data.</text>
</comment>
<protein>
    <recommendedName>
        <fullName evidence="2 6">D-ribose pyranase</fullName>
        <ecNumber evidence="2 6">5.4.99.62</ecNumber>
    </recommendedName>
</protein>
<dbReference type="AlphaFoldDB" id="A0A5B0AK99"/>
<dbReference type="NCBIfam" id="NF008761">
    <property type="entry name" value="PRK11797.1"/>
    <property type="match status" value="1"/>
</dbReference>
<comment type="subcellular location">
    <subcellularLocation>
        <location evidence="6">Cytoplasm</location>
    </subcellularLocation>
</comment>
<evidence type="ECO:0000256" key="2">
    <source>
        <dbReference type="ARBA" id="ARBA00012862"/>
    </source>
</evidence>
<organism evidence="7 8">
    <name type="scientific">Streptomyces apricus</name>
    <dbReference type="NCBI Taxonomy" id="1828112"/>
    <lineage>
        <taxon>Bacteria</taxon>
        <taxon>Bacillati</taxon>
        <taxon>Actinomycetota</taxon>
        <taxon>Actinomycetes</taxon>
        <taxon>Kitasatosporales</taxon>
        <taxon>Streptomycetaceae</taxon>
        <taxon>Streptomyces</taxon>
    </lineage>
</organism>
<keyword evidence="8" id="KW-1185">Reference proteome</keyword>
<dbReference type="EC" id="5.4.99.62" evidence="2 6"/>
<dbReference type="UniPathway" id="UPA00916">
    <property type="reaction ID" value="UER00888"/>
</dbReference>
<comment type="function">
    <text evidence="6">Catalyzes the interconversion of beta-pyran and beta-furan forms of D-ribose.</text>
</comment>
<comment type="pathway">
    <text evidence="6">Carbohydrate metabolism; D-ribose degradation; D-ribose 5-phosphate from beta-D-ribopyranose: step 1/2.</text>
</comment>
<keyword evidence="3 6" id="KW-0963">Cytoplasm</keyword>
<keyword evidence="4 6" id="KW-0413">Isomerase</keyword>
<evidence type="ECO:0000313" key="7">
    <source>
        <dbReference type="EMBL" id="KAA0930328.1"/>
    </source>
</evidence>
<dbReference type="FunFam" id="3.40.1650.10:FF:000004">
    <property type="entry name" value="D-ribose pyranase"/>
    <property type="match status" value="1"/>
</dbReference>
<feature type="binding site" evidence="6">
    <location>
        <begin position="119"/>
        <end position="121"/>
    </location>
    <ligand>
        <name>substrate</name>
    </ligand>
</feature>